<protein>
    <recommendedName>
        <fullName evidence="13">Odorant receptor</fullName>
    </recommendedName>
</protein>
<evidence type="ECO:0000256" key="5">
    <source>
        <dbReference type="ARBA" id="ARBA00022725"/>
    </source>
</evidence>
<keyword evidence="5" id="KW-0552">Olfaction</keyword>
<keyword evidence="2" id="KW-1003">Cell membrane</keyword>
<evidence type="ECO:0000256" key="7">
    <source>
        <dbReference type="ARBA" id="ARBA00023136"/>
    </source>
</evidence>
<organism evidence="11 12">
    <name type="scientific">Aedes albopictus</name>
    <name type="common">Asian tiger mosquito</name>
    <name type="synonym">Stegomyia albopicta</name>
    <dbReference type="NCBI Taxonomy" id="7160"/>
    <lineage>
        <taxon>Eukaryota</taxon>
        <taxon>Metazoa</taxon>
        <taxon>Ecdysozoa</taxon>
        <taxon>Arthropoda</taxon>
        <taxon>Hexapoda</taxon>
        <taxon>Insecta</taxon>
        <taxon>Pterygota</taxon>
        <taxon>Neoptera</taxon>
        <taxon>Endopterygota</taxon>
        <taxon>Diptera</taxon>
        <taxon>Nematocera</taxon>
        <taxon>Culicoidea</taxon>
        <taxon>Culicidae</taxon>
        <taxon>Culicinae</taxon>
        <taxon>Aedini</taxon>
        <taxon>Aedes</taxon>
        <taxon>Stegomyia</taxon>
    </lineage>
</organism>
<dbReference type="Pfam" id="PF02949">
    <property type="entry name" value="7tm_6"/>
    <property type="match status" value="1"/>
</dbReference>
<evidence type="ECO:0000256" key="2">
    <source>
        <dbReference type="ARBA" id="ARBA00022475"/>
    </source>
</evidence>
<dbReference type="GeneID" id="109423985"/>
<evidence type="ECO:0000256" key="4">
    <source>
        <dbReference type="ARBA" id="ARBA00022692"/>
    </source>
</evidence>
<keyword evidence="8" id="KW-0675">Receptor</keyword>
<name>A0ABM1YDR0_AEDAL</name>
<dbReference type="EnsemblMetazoa" id="AALFPA23_008212.R11061">
    <property type="protein sequence ID" value="AALFPA23_008212.P11061"/>
    <property type="gene ID" value="AALFPA23_008212"/>
</dbReference>
<keyword evidence="7 10" id="KW-0472">Membrane</keyword>
<evidence type="ECO:0000313" key="11">
    <source>
        <dbReference type="EnsemblMetazoa" id="AALFPA23_008212.P11061"/>
    </source>
</evidence>
<feature type="transmembrane region" description="Helical" evidence="10">
    <location>
        <begin position="113"/>
        <end position="130"/>
    </location>
</feature>
<keyword evidence="4 10" id="KW-0812">Transmembrane</keyword>
<dbReference type="InterPro" id="IPR004117">
    <property type="entry name" value="7tm6_olfct_rcpt"/>
</dbReference>
<proteinExistence type="predicted"/>
<reference evidence="12" key="1">
    <citation type="journal article" date="2015" name="Proc. Natl. Acad. Sci. U.S.A.">
        <title>Genome sequence of the Asian Tiger mosquito, Aedes albopictus, reveals insights into its biology, genetics, and evolution.</title>
        <authorList>
            <person name="Chen X.G."/>
            <person name="Jiang X."/>
            <person name="Gu J."/>
            <person name="Xu M."/>
            <person name="Wu Y."/>
            <person name="Deng Y."/>
            <person name="Zhang C."/>
            <person name="Bonizzoni M."/>
            <person name="Dermauw W."/>
            <person name="Vontas J."/>
            <person name="Armbruster P."/>
            <person name="Huang X."/>
            <person name="Yang Y."/>
            <person name="Zhang H."/>
            <person name="He W."/>
            <person name="Peng H."/>
            <person name="Liu Y."/>
            <person name="Wu K."/>
            <person name="Chen J."/>
            <person name="Lirakis M."/>
            <person name="Topalis P."/>
            <person name="Van Leeuwen T."/>
            <person name="Hall A.B."/>
            <person name="Jiang X."/>
            <person name="Thorpe C."/>
            <person name="Mueller R.L."/>
            <person name="Sun C."/>
            <person name="Waterhouse R.M."/>
            <person name="Yan G."/>
            <person name="Tu Z.J."/>
            <person name="Fang X."/>
            <person name="James A.A."/>
        </authorList>
    </citation>
    <scope>NUCLEOTIDE SEQUENCE [LARGE SCALE GENOMIC DNA]</scope>
    <source>
        <strain evidence="12">Foshan</strain>
    </source>
</reference>
<sequence>MKVAFVSVACLKVVSVAFLKKSIATLRMFICSNRINSGDEAYDELEQSKFNRTIRRVIQVIFGLMAVDTCIMSIPNSSTNGMLELPHVLTLAGKCTSGILSVLLTSFLGISVVPKYFSCTASVGASLLGMRTKLRILNRRFKLISQQNFSSGEKCFKRVNKEILEAVNHHVECWRLLQILKHLVGKTFFLVHYFSIFAVGALIYVCREMGINSVTFVIVAGTFSFLLEYFLLCHLVELLQDEADSIGRHIFQICAQIPFNSKFRSEYVQLRTMLMIVWINTRNGVSVNCIGLFDINTSAFVTLIDVAYSELMFLIKLS</sequence>
<evidence type="ECO:0000256" key="9">
    <source>
        <dbReference type="ARBA" id="ARBA00023224"/>
    </source>
</evidence>
<feature type="transmembrane region" description="Helical" evidence="10">
    <location>
        <begin position="183"/>
        <end position="205"/>
    </location>
</feature>
<keyword evidence="9" id="KW-0807">Transducer</keyword>
<evidence type="ECO:0000256" key="6">
    <source>
        <dbReference type="ARBA" id="ARBA00022989"/>
    </source>
</evidence>
<feature type="transmembrane region" description="Helical" evidence="10">
    <location>
        <begin position="57"/>
        <end position="76"/>
    </location>
</feature>
<evidence type="ECO:0000256" key="1">
    <source>
        <dbReference type="ARBA" id="ARBA00004651"/>
    </source>
</evidence>
<comment type="subcellular location">
    <subcellularLocation>
        <location evidence="1">Cell membrane</location>
        <topology evidence="1">Multi-pass membrane protein</topology>
    </subcellularLocation>
</comment>
<dbReference type="PANTHER" id="PTHR21137:SF35">
    <property type="entry name" value="ODORANT RECEPTOR 19A-RELATED"/>
    <property type="match status" value="1"/>
</dbReference>
<evidence type="ECO:0000256" key="3">
    <source>
        <dbReference type="ARBA" id="ARBA00022606"/>
    </source>
</evidence>
<feature type="transmembrane region" description="Helical" evidence="10">
    <location>
        <begin position="211"/>
        <end position="232"/>
    </location>
</feature>
<keyword evidence="12" id="KW-1185">Reference proteome</keyword>
<evidence type="ECO:0008006" key="13">
    <source>
        <dbReference type="Google" id="ProtNLM"/>
    </source>
</evidence>
<evidence type="ECO:0000313" key="12">
    <source>
        <dbReference type="Proteomes" id="UP000069940"/>
    </source>
</evidence>
<evidence type="ECO:0000256" key="8">
    <source>
        <dbReference type="ARBA" id="ARBA00023170"/>
    </source>
</evidence>
<dbReference type="PANTHER" id="PTHR21137">
    <property type="entry name" value="ODORANT RECEPTOR"/>
    <property type="match status" value="1"/>
</dbReference>
<dbReference type="RefSeq" id="XP_062712400.1">
    <property type="nucleotide sequence ID" value="XM_062856416.1"/>
</dbReference>
<reference evidence="11" key="2">
    <citation type="submission" date="2025-05" db="UniProtKB">
        <authorList>
            <consortium name="EnsemblMetazoa"/>
        </authorList>
    </citation>
    <scope>IDENTIFICATION</scope>
    <source>
        <strain evidence="11">Foshan</strain>
    </source>
</reference>
<keyword evidence="3" id="KW-0716">Sensory transduction</keyword>
<dbReference type="Proteomes" id="UP000069940">
    <property type="component" value="Unassembled WGS sequence"/>
</dbReference>
<evidence type="ECO:0000256" key="10">
    <source>
        <dbReference type="SAM" id="Phobius"/>
    </source>
</evidence>
<keyword evidence="6 10" id="KW-1133">Transmembrane helix</keyword>
<accession>A0ABM1YDR0</accession>